<proteinExistence type="predicted"/>
<protein>
    <submittedName>
        <fullName evidence="1">Uncharacterized protein</fullName>
    </submittedName>
</protein>
<name>A0A8E5VPY2_KLEPN</name>
<dbReference type="AlphaFoldDB" id="A0A8E5VPY2"/>
<accession>A0A8E5VPY2</accession>
<geneLocation type="plasmid" evidence="1">
    <name>p1183F/R</name>
</geneLocation>
<evidence type="ECO:0000313" key="1">
    <source>
        <dbReference type="EMBL" id="QVI02390.1"/>
    </source>
</evidence>
<dbReference type="EMBL" id="MW363913">
    <property type="protein sequence ID" value="QVI02390.1"/>
    <property type="molecule type" value="Genomic_DNA"/>
</dbReference>
<reference evidence="1" key="1">
    <citation type="journal article" date="2021" name="J. Antimicrob. Chemother.">
        <title>Dissemination of Klebsiella pneumoniae ST147 NDM-1 in Poland, 2015-19.</title>
        <authorList>
            <person name="Biedrzycka M."/>
            <person name="Urbanowicz P."/>
            <person name="Guzek A."/>
            <person name="Brisse S."/>
            <person name="Gniadkowski M."/>
            <person name="Izdebski R."/>
        </authorList>
    </citation>
    <scope>NUCLEOTIDE SEQUENCE</scope>
    <source>
        <plasmid evidence="1">p1183F/R</plasmid>
    </source>
</reference>
<sequence>MELTQACRPLPVSRVRSGTGRAVFPLRPGVVESVRQSLALLRNALQAAFAAYPCRPKDGRLRYSTVGLTRDRTR</sequence>
<organism evidence="1">
    <name type="scientific">Klebsiella pneumoniae</name>
    <dbReference type="NCBI Taxonomy" id="573"/>
    <lineage>
        <taxon>Bacteria</taxon>
        <taxon>Pseudomonadati</taxon>
        <taxon>Pseudomonadota</taxon>
        <taxon>Gammaproteobacteria</taxon>
        <taxon>Enterobacterales</taxon>
        <taxon>Enterobacteriaceae</taxon>
        <taxon>Klebsiella/Raoultella group</taxon>
        <taxon>Klebsiella</taxon>
        <taxon>Klebsiella pneumoniae complex</taxon>
    </lineage>
</organism>
<keyword evidence="1" id="KW-0614">Plasmid</keyword>